<sequence length="112" mass="13090">MADSSRLDHSIKRSRGESQVLPQSPFRRAALTVTDHSTFASDPVFEWTIRNRVFIRCFSWFLFLYNIRCICFNIPLSKLFAHASCSNYPFHFTLVLNFVDLVVLALRFLQNI</sequence>
<keyword evidence="2" id="KW-1133">Transmembrane helix</keyword>
<gene>
    <name evidence="3" type="ORF">Tcan_18021</name>
</gene>
<reference evidence="3 4" key="1">
    <citation type="submission" date="2014-11" db="EMBL/GenBank/DDBJ databases">
        <title>Genetic blueprint of the zoonotic pathogen Toxocara canis.</title>
        <authorList>
            <person name="Zhu X.-Q."/>
            <person name="Korhonen P.K."/>
            <person name="Cai H."/>
            <person name="Young N.D."/>
            <person name="Nejsum P."/>
            <person name="von Samson-Himmelstjerna G."/>
            <person name="Boag P.R."/>
            <person name="Tan P."/>
            <person name="Li Q."/>
            <person name="Min J."/>
            <person name="Yang Y."/>
            <person name="Wang X."/>
            <person name="Fang X."/>
            <person name="Hall R.S."/>
            <person name="Hofmann A."/>
            <person name="Sternberg P.W."/>
            <person name="Jex A.R."/>
            <person name="Gasser R.B."/>
        </authorList>
    </citation>
    <scope>NUCLEOTIDE SEQUENCE [LARGE SCALE GENOMIC DNA]</scope>
    <source>
        <strain evidence="3">PN_DK_2014</strain>
    </source>
</reference>
<keyword evidence="2" id="KW-0812">Transmembrane</keyword>
<protein>
    <submittedName>
        <fullName evidence="3">Uncharacterized protein</fullName>
    </submittedName>
</protein>
<evidence type="ECO:0000256" key="1">
    <source>
        <dbReference type="SAM" id="MobiDB-lite"/>
    </source>
</evidence>
<name>A0A0B2VJ71_TOXCA</name>
<keyword evidence="4" id="KW-1185">Reference proteome</keyword>
<comment type="caution">
    <text evidence="3">The sequence shown here is derived from an EMBL/GenBank/DDBJ whole genome shotgun (WGS) entry which is preliminary data.</text>
</comment>
<proteinExistence type="predicted"/>
<evidence type="ECO:0000256" key="2">
    <source>
        <dbReference type="SAM" id="Phobius"/>
    </source>
</evidence>
<dbReference type="EMBL" id="JPKZ01001512">
    <property type="protein sequence ID" value="KHN81492.1"/>
    <property type="molecule type" value="Genomic_DNA"/>
</dbReference>
<feature type="region of interest" description="Disordered" evidence="1">
    <location>
        <begin position="1"/>
        <end position="21"/>
    </location>
</feature>
<feature type="transmembrane region" description="Helical" evidence="2">
    <location>
        <begin position="88"/>
        <end position="109"/>
    </location>
</feature>
<feature type="compositionally biased region" description="Basic and acidic residues" evidence="1">
    <location>
        <begin position="1"/>
        <end position="16"/>
    </location>
</feature>
<accession>A0A0B2VJ71</accession>
<feature type="transmembrane region" description="Helical" evidence="2">
    <location>
        <begin position="53"/>
        <end position="76"/>
    </location>
</feature>
<evidence type="ECO:0000313" key="4">
    <source>
        <dbReference type="Proteomes" id="UP000031036"/>
    </source>
</evidence>
<dbReference type="Proteomes" id="UP000031036">
    <property type="component" value="Unassembled WGS sequence"/>
</dbReference>
<evidence type="ECO:0000313" key="3">
    <source>
        <dbReference type="EMBL" id="KHN81492.1"/>
    </source>
</evidence>
<organism evidence="3 4">
    <name type="scientific">Toxocara canis</name>
    <name type="common">Canine roundworm</name>
    <dbReference type="NCBI Taxonomy" id="6265"/>
    <lineage>
        <taxon>Eukaryota</taxon>
        <taxon>Metazoa</taxon>
        <taxon>Ecdysozoa</taxon>
        <taxon>Nematoda</taxon>
        <taxon>Chromadorea</taxon>
        <taxon>Rhabditida</taxon>
        <taxon>Spirurina</taxon>
        <taxon>Ascaridomorpha</taxon>
        <taxon>Ascaridoidea</taxon>
        <taxon>Toxocaridae</taxon>
        <taxon>Toxocara</taxon>
    </lineage>
</organism>
<keyword evidence="2" id="KW-0472">Membrane</keyword>
<dbReference type="AlphaFoldDB" id="A0A0B2VJ71"/>